<dbReference type="Gene3D" id="3.40.30.10">
    <property type="entry name" value="Glutaredoxin"/>
    <property type="match status" value="1"/>
</dbReference>
<protein>
    <recommendedName>
        <fullName evidence="2">Thioredoxin domain-containing protein</fullName>
    </recommendedName>
</protein>
<dbReference type="AlphaFoldDB" id="A0A6C0LH74"/>
<evidence type="ECO:0000259" key="2">
    <source>
        <dbReference type="Pfam" id="PF00085"/>
    </source>
</evidence>
<keyword evidence="1" id="KW-0812">Transmembrane</keyword>
<organism evidence="3">
    <name type="scientific">viral metagenome</name>
    <dbReference type="NCBI Taxonomy" id="1070528"/>
    <lineage>
        <taxon>unclassified sequences</taxon>
        <taxon>metagenomes</taxon>
        <taxon>organismal metagenomes</taxon>
    </lineage>
</organism>
<reference evidence="3" key="1">
    <citation type="journal article" date="2020" name="Nature">
        <title>Giant virus diversity and host interactions through global metagenomics.</title>
        <authorList>
            <person name="Schulz F."/>
            <person name="Roux S."/>
            <person name="Paez-Espino D."/>
            <person name="Jungbluth S."/>
            <person name="Walsh D.A."/>
            <person name="Denef V.J."/>
            <person name="McMahon K.D."/>
            <person name="Konstantinidis K.T."/>
            <person name="Eloe-Fadrosh E.A."/>
            <person name="Kyrpides N.C."/>
            <person name="Woyke T."/>
        </authorList>
    </citation>
    <scope>NUCLEOTIDE SEQUENCE</scope>
    <source>
        <strain evidence="3">GVMAG-M-3300027804-47</strain>
    </source>
</reference>
<feature type="transmembrane region" description="Helical" evidence="1">
    <location>
        <begin position="13"/>
        <end position="31"/>
    </location>
</feature>
<name>A0A6C0LH74_9ZZZZ</name>
<sequence>MVKAFARKGSSSGTLYSIIIISAVFVFAIILSHKDRIQESFFNVSAKRYSVEYYYMDTCGHCVEFNESGIWDRLNSQTFNKVALKKFNRSEHIERVNSFGITSFPTFIAVDNSTSTPTIVASFEQARIYDNLLAFIRNYE</sequence>
<dbReference type="SUPFAM" id="SSF52833">
    <property type="entry name" value="Thioredoxin-like"/>
    <property type="match status" value="1"/>
</dbReference>
<keyword evidence="1" id="KW-1133">Transmembrane helix</keyword>
<evidence type="ECO:0000256" key="1">
    <source>
        <dbReference type="SAM" id="Phobius"/>
    </source>
</evidence>
<evidence type="ECO:0000313" key="3">
    <source>
        <dbReference type="EMBL" id="QHU29365.1"/>
    </source>
</evidence>
<dbReference type="InterPro" id="IPR013766">
    <property type="entry name" value="Thioredoxin_domain"/>
</dbReference>
<dbReference type="CDD" id="cd02947">
    <property type="entry name" value="TRX_family"/>
    <property type="match status" value="1"/>
</dbReference>
<feature type="domain" description="Thioredoxin" evidence="2">
    <location>
        <begin position="47"/>
        <end position="134"/>
    </location>
</feature>
<accession>A0A6C0LH74</accession>
<keyword evidence="1" id="KW-0472">Membrane</keyword>
<proteinExistence type="predicted"/>
<dbReference type="EMBL" id="MN740486">
    <property type="protein sequence ID" value="QHU29365.1"/>
    <property type="molecule type" value="Genomic_DNA"/>
</dbReference>
<dbReference type="InterPro" id="IPR036249">
    <property type="entry name" value="Thioredoxin-like_sf"/>
</dbReference>
<dbReference type="Pfam" id="PF00085">
    <property type="entry name" value="Thioredoxin"/>
    <property type="match status" value="1"/>
</dbReference>